<dbReference type="SUPFAM" id="SSF82771">
    <property type="entry name" value="GIY-YIG endonuclease"/>
    <property type="match status" value="1"/>
</dbReference>
<protein>
    <recommendedName>
        <fullName evidence="1">GIY-YIG domain-containing protein</fullName>
    </recommendedName>
</protein>
<proteinExistence type="predicted"/>
<dbReference type="EMBL" id="KQ978287">
    <property type="protein sequence ID" value="KYM95647.1"/>
    <property type="molecule type" value="Genomic_DNA"/>
</dbReference>
<evidence type="ECO:0000259" key="1">
    <source>
        <dbReference type="PROSITE" id="PS50164"/>
    </source>
</evidence>
<dbReference type="CDD" id="cd10442">
    <property type="entry name" value="GIY-YIG_PLEs"/>
    <property type="match status" value="1"/>
</dbReference>
<reference evidence="2 3" key="1">
    <citation type="submission" date="2016-03" db="EMBL/GenBank/DDBJ databases">
        <title>Cyphomyrmex costatus WGS genome.</title>
        <authorList>
            <person name="Nygaard S."/>
            <person name="Hu H."/>
            <person name="Boomsma J."/>
            <person name="Zhang G."/>
        </authorList>
    </citation>
    <scope>NUCLEOTIDE SEQUENCE [LARGE SCALE GENOMIC DNA]</scope>
    <source>
        <strain evidence="2">MS0001</strain>
        <tissue evidence="2">Whole body</tissue>
    </source>
</reference>
<dbReference type="STRING" id="456900.A0A195C461"/>
<dbReference type="InterPro" id="IPR000305">
    <property type="entry name" value="GIY-YIG_endonuc"/>
</dbReference>
<evidence type="ECO:0000313" key="3">
    <source>
        <dbReference type="Proteomes" id="UP000078542"/>
    </source>
</evidence>
<dbReference type="AlphaFoldDB" id="A0A195C461"/>
<evidence type="ECO:0000313" key="2">
    <source>
        <dbReference type="EMBL" id="KYM95647.1"/>
    </source>
</evidence>
<feature type="domain" description="GIY-YIG" evidence="1">
    <location>
        <begin position="68"/>
        <end position="150"/>
    </location>
</feature>
<dbReference type="Proteomes" id="UP000078542">
    <property type="component" value="Unassembled WGS sequence"/>
</dbReference>
<accession>A0A195C461</accession>
<dbReference type="InterPro" id="IPR035901">
    <property type="entry name" value="GIY-YIG_endonuc_sf"/>
</dbReference>
<keyword evidence="3" id="KW-1185">Reference proteome</keyword>
<sequence length="181" mass="21186">MNFNYIIKFINHPNSYGEVVLPYIPKVTNVITSGLDNDVFTIGIRMCVINKLNNIIKVHKDNTEKMQRNNVVYKVECNNCDSSYVGQTKRKLITRIKEHKYNIRSNPTRVTVLSEHCNQSGHSFDWDNIRIMDIESHYNKRLISEMLFIKEQNNGINAQKDTEKLDRAYDQLFRSLPSVCK</sequence>
<organism evidence="2 3">
    <name type="scientific">Cyphomyrmex costatus</name>
    <dbReference type="NCBI Taxonomy" id="456900"/>
    <lineage>
        <taxon>Eukaryota</taxon>
        <taxon>Metazoa</taxon>
        <taxon>Ecdysozoa</taxon>
        <taxon>Arthropoda</taxon>
        <taxon>Hexapoda</taxon>
        <taxon>Insecta</taxon>
        <taxon>Pterygota</taxon>
        <taxon>Neoptera</taxon>
        <taxon>Endopterygota</taxon>
        <taxon>Hymenoptera</taxon>
        <taxon>Apocrita</taxon>
        <taxon>Aculeata</taxon>
        <taxon>Formicoidea</taxon>
        <taxon>Formicidae</taxon>
        <taxon>Myrmicinae</taxon>
        <taxon>Cyphomyrmex</taxon>
    </lineage>
</organism>
<dbReference type="PROSITE" id="PS50164">
    <property type="entry name" value="GIY_YIG"/>
    <property type="match status" value="1"/>
</dbReference>
<name>A0A195C461_9HYME</name>
<dbReference type="Gene3D" id="3.40.1440.10">
    <property type="entry name" value="GIY-YIG endonuclease"/>
    <property type="match status" value="1"/>
</dbReference>
<gene>
    <name evidence="2" type="ORF">ALC62_13762</name>
</gene>